<gene>
    <name evidence="3" type="ORF">HMPREF1541_00656</name>
</gene>
<name>W2SCM8_CYPE1</name>
<dbReference type="InterPro" id="IPR036526">
    <property type="entry name" value="C-N_Hydrolase_sf"/>
</dbReference>
<reference evidence="3 4" key="1">
    <citation type="submission" date="2013-03" db="EMBL/GenBank/DDBJ databases">
        <title>The Genome Sequence of Phialophora europaea CBS 101466.</title>
        <authorList>
            <consortium name="The Broad Institute Genomics Platform"/>
            <person name="Cuomo C."/>
            <person name="de Hoog S."/>
            <person name="Gorbushina A."/>
            <person name="Walker B."/>
            <person name="Young S.K."/>
            <person name="Zeng Q."/>
            <person name="Gargeya S."/>
            <person name="Fitzgerald M."/>
            <person name="Haas B."/>
            <person name="Abouelleil A."/>
            <person name="Allen A.W."/>
            <person name="Alvarado L."/>
            <person name="Arachchi H.M."/>
            <person name="Berlin A.M."/>
            <person name="Chapman S.B."/>
            <person name="Gainer-Dewar J."/>
            <person name="Goldberg J."/>
            <person name="Griggs A."/>
            <person name="Gujja S."/>
            <person name="Hansen M."/>
            <person name="Howarth C."/>
            <person name="Imamovic A."/>
            <person name="Ireland A."/>
            <person name="Larimer J."/>
            <person name="McCowan C."/>
            <person name="Murphy C."/>
            <person name="Pearson M."/>
            <person name="Poon T.W."/>
            <person name="Priest M."/>
            <person name="Roberts A."/>
            <person name="Saif S."/>
            <person name="Shea T."/>
            <person name="Sisk P."/>
            <person name="Sykes S."/>
            <person name="Wortman J."/>
            <person name="Nusbaum C."/>
            <person name="Birren B."/>
        </authorList>
    </citation>
    <scope>NUCLEOTIDE SEQUENCE [LARGE SCALE GENOMIC DNA]</scope>
    <source>
        <strain evidence="3 4">CBS 101466</strain>
    </source>
</reference>
<dbReference type="Pfam" id="PF00795">
    <property type="entry name" value="CN_hydrolase"/>
    <property type="match status" value="1"/>
</dbReference>
<proteinExistence type="inferred from homology"/>
<dbReference type="AlphaFoldDB" id="W2SCM8"/>
<evidence type="ECO:0000313" key="4">
    <source>
        <dbReference type="Proteomes" id="UP000030752"/>
    </source>
</evidence>
<dbReference type="InParanoid" id="W2SCM8"/>
<dbReference type="SUPFAM" id="SSF56317">
    <property type="entry name" value="Carbon-nitrogen hydrolase"/>
    <property type="match status" value="1"/>
</dbReference>
<accession>W2SCM8</accession>
<comment type="similarity">
    <text evidence="1">Belongs to the carbon-nitrogen hydrolase superfamily. Nitrilase family.</text>
</comment>
<dbReference type="Proteomes" id="UP000030752">
    <property type="component" value="Unassembled WGS sequence"/>
</dbReference>
<keyword evidence="4" id="KW-1185">Reference proteome</keyword>
<dbReference type="EMBL" id="KB822711">
    <property type="protein sequence ID" value="ETN46471.1"/>
    <property type="molecule type" value="Genomic_DNA"/>
</dbReference>
<dbReference type="eggNOG" id="KOG0805">
    <property type="taxonomic scope" value="Eukaryota"/>
</dbReference>
<evidence type="ECO:0000313" key="3">
    <source>
        <dbReference type="EMBL" id="ETN46471.1"/>
    </source>
</evidence>
<dbReference type="HOGENOM" id="CLU_030130_6_2_1"/>
<protein>
    <recommendedName>
        <fullName evidence="2">CN hydrolase domain-containing protein</fullName>
    </recommendedName>
</protein>
<evidence type="ECO:0000259" key="2">
    <source>
        <dbReference type="PROSITE" id="PS50263"/>
    </source>
</evidence>
<dbReference type="STRING" id="1220924.W2SCM8"/>
<dbReference type="VEuPathDB" id="FungiDB:HMPREF1541_00656"/>
<dbReference type="GeneID" id="19967995"/>
<dbReference type="InterPro" id="IPR044149">
    <property type="entry name" value="Nitrilases_CHs"/>
</dbReference>
<feature type="domain" description="CN hydrolase" evidence="2">
    <location>
        <begin position="6"/>
        <end position="345"/>
    </location>
</feature>
<dbReference type="RefSeq" id="XP_008711183.1">
    <property type="nucleotide sequence ID" value="XM_008712961.1"/>
</dbReference>
<dbReference type="PANTHER" id="PTHR46044">
    <property type="entry name" value="NITRILASE"/>
    <property type="match status" value="1"/>
</dbReference>
<dbReference type="InterPro" id="IPR003010">
    <property type="entry name" value="C-N_Hydrolase"/>
</dbReference>
<sequence>MPRPTVRVATAHLAPTLLDPAATTATILDTIAQASSQQASLIAFPESFLPGFPIWSALLPPTHHSTHTFFTRFAEASVYADGPELQAIRAAAKKHRISVSLGFSEKARYSSGTLWNSNIIIDSAGEVRVHHRKLVPTFYERLSWGAGDGKGLETVAIDVVDAAKDAQIGTATSHEPSAASAPTDRVNIGALICGENTNPLARYAMMAQGQDIHISSWPAVWPTRMPVATANDDTGNATGKNYDNVLANRLRAAAHCFEAKCFGIMSAAHLSEANIATLTALLPPDDEATKKTFDHALRHTSRAASMVLDPTGSPVPAWVVDAQGRREEREMLREEEAVLFADLNLDAGVEGKQFHDLVGGYQRFDVFELKVDRTRREPVVFGGLGGGPVG</sequence>
<dbReference type="CDD" id="cd07564">
    <property type="entry name" value="nitrilases_CHs"/>
    <property type="match status" value="1"/>
</dbReference>
<dbReference type="OrthoDB" id="10250282at2759"/>
<dbReference type="Gene3D" id="3.60.110.10">
    <property type="entry name" value="Carbon-nitrogen hydrolase"/>
    <property type="match status" value="1"/>
</dbReference>
<dbReference type="PROSITE" id="PS50263">
    <property type="entry name" value="CN_HYDROLASE"/>
    <property type="match status" value="1"/>
</dbReference>
<organism evidence="3 4">
    <name type="scientific">Cyphellophora europaea (strain CBS 101466)</name>
    <name type="common">Phialophora europaea</name>
    <dbReference type="NCBI Taxonomy" id="1220924"/>
    <lineage>
        <taxon>Eukaryota</taxon>
        <taxon>Fungi</taxon>
        <taxon>Dikarya</taxon>
        <taxon>Ascomycota</taxon>
        <taxon>Pezizomycotina</taxon>
        <taxon>Eurotiomycetes</taxon>
        <taxon>Chaetothyriomycetidae</taxon>
        <taxon>Chaetothyriales</taxon>
        <taxon>Cyphellophoraceae</taxon>
        <taxon>Cyphellophora</taxon>
    </lineage>
</organism>
<evidence type="ECO:0000256" key="1">
    <source>
        <dbReference type="ARBA" id="ARBA00008129"/>
    </source>
</evidence>
<dbReference type="PANTHER" id="PTHR46044:SF2">
    <property type="entry name" value="CN HYDROLASE DOMAIN-CONTAINING PROTEIN"/>
    <property type="match status" value="1"/>
</dbReference>
<dbReference type="GO" id="GO:0003824">
    <property type="term" value="F:catalytic activity"/>
    <property type="evidence" value="ECO:0007669"/>
    <property type="project" value="InterPro"/>
</dbReference>